<dbReference type="RefSeq" id="WP_067260441.1">
    <property type="nucleotide sequence ID" value="NZ_LWMW01000147.1"/>
</dbReference>
<evidence type="ECO:0000256" key="1">
    <source>
        <dbReference type="ARBA" id="ARBA00022679"/>
    </source>
</evidence>
<dbReference type="SUPFAM" id="SSF53756">
    <property type="entry name" value="UDP-Glycosyltransferase/glycogen phosphorylase"/>
    <property type="match status" value="1"/>
</dbReference>
<dbReference type="STRING" id="47311.MBCUT_19160"/>
<comment type="caution">
    <text evidence="4">The sequence shown here is derived from an EMBL/GenBank/DDBJ whole genome shotgun (WGS) entry which is preliminary data.</text>
</comment>
<evidence type="ECO:0000259" key="3">
    <source>
        <dbReference type="Pfam" id="PF13439"/>
    </source>
</evidence>
<dbReference type="Proteomes" id="UP000077275">
    <property type="component" value="Unassembled WGS sequence"/>
</dbReference>
<accession>A0A166CRG9</accession>
<gene>
    <name evidence="4" type="primary">pimB_1</name>
    <name evidence="4" type="ORF">MBCUT_19160</name>
</gene>
<feature type="domain" description="Glycosyl transferase family 1" evidence="2">
    <location>
        <begin position="164"/>
        <end position="288"/>
    </location>
</feature>
<dbReference type="OrthoDB" id="132546at2157"/>
<organism evidence="4 5">
    <name type="scientific">Methanobrevibacter cuticularis</name>
    <dbReference type="NCBI Taxonomy" id="47311"/>
    <lineage>
        <taxon>Archaea</taxon>
        <taxon>Methanobacteriati</taxon>
        <taxon>Methanobacteriota</taxon>
        <taxon>Methanomada group</taxon>
        <taxon>Methanobacteria</taxon>
        <taxon>Methanobacteriales</taxon>
        <taxon>Methanobacteriaceae</taxon>
        <taxon>Methanobrevibacter</taxon>
    </lineage>
</organism>
<name>A0A166CRG9_9EURY</name>
<proteinExistence type="predicted"/>
<sequence length="337" mass="38493">MKSTSKQKVKVSLVSRSFQSRIQGIGTYSKMVYEIIKQNKKIQINLTSQDNSYLLKNNPLGYLFYCLIELPIKIKKSDVYHALSPMEALFLNPNKTIVTIHDLIPIKRAKSLKNKLFKILFNQALKKSIKCEIIAISEETARDLEEYYNVDYETINVIPPAISENFFPTNKNNEIFTIGTISYLENRKRIDILINAFLKADIKNSLLLIGGKGPELENLKKIANNDLRIKFLGFVPDHDMNDFYNSLDVFVFPTIMEGYGLPIVEAMACEKPVITLEDGSIPSDIKDKTFISSKSNLANDLKNRNFKCNLKSNLKFANEHSLDKTGQKLKKIYDSMI</sequence>
<keyword evidence="5" id="KW-1185">Reference proteome</keyword>
<dbReference type="PANTHER" id="PTHR46401:SF2">
    <property type="entry name" value="GLYCOSYLTRANSFERASE WBBK-RELATED"/>
    <property type="match status" value="1"/>
</dbReference>
<keyword evidence="4" id="KW-0328">Glycosyltransferase</keyword>
<dbReference type="InterPro" id="IPR028098">
    <property type="entry name" value="Glyco_trans_4-like_N"/>
</dbReference>
<dbReference type="PANTHER" id="PTHR46401">
    <property type="entry name" value="GLYCOSYLTRANSFERASE WBBK-RELATED"/>
    <property type="match status" value="1"/>
</dbReference>
<dbReference type="PATRIC" id="fig|47311.3.peg.2085"/>
<dbReference type="AlphaFoldDB" id="A0A166CRG9"/>
<evidence type="ECO:0000313" key="4">
    <source>
        <dbReference type="EMBL" id="KZX14788.1"/>
    </source>
</evidence>
<dbReference type="Pfam" id="PF00534">
    <property type="entry name" value="Glycos_transf_1"/>
    <property type="match status" value="1"/>
</dbReference>
<keyword evidence="1 4" id="KW-0808">Transferase</keyword>
<dbReference type="EC" id="2.4.1.57" evidence="4"/>
<evidence type="ECO:0000313" key="5">
    <source>
        <dbReference type="Proteomes" id="UP000077275"/>
    </source>
</evidence>
<dbReference type="InterPro" id="IPR001296">
    <property type="entry name" value="Glyco_trans_1"/>
</dbReference>
<dbReference type="Gene3D" id="3.40.50.2000">
    <property type="entry name" value="Glycogen Phosphorylase B"/>
    <property type="match status" value="2"/>
</dbReference>
<evidence type="ECO:0000259" key="2">
    <source>
        <dbReference type="Pfam" id="PF00534"/>
    </source>
</evidence>
<protein>
    <submittedName>
        <fullName evidence="4">GDP-mannose-dependent alpha-(1-6)-phosphatidylinositol monomannoside mannosyltransferase</fullName>
        <ecNumber evidence="4">2.4.1.57</ecNumber>
    </submittedName>
</protein>
<dbReference type="CDD" id="cd03809">
    <property type="entry name" value="GT4_MtfB-like"/>
    <property type="match status" value="1"/>
</dbReference>
<dbReference type="GO" id="GO:0016757">
    <property type="term" value="F:glycosyltransferase activity"/>
    <property type="evidence" value="ECO:0007669"/>
    <property type="project" value="UniProtKB-KW"/>
</dbReference>
<feature type="domain" description="Glycosyltransferase subfamily 4-like N-terminal" evidence="3">
    <location>
        <begin position="59"/>
        <end position="163"/>
    </location>
</feature>
<dbReference type="EMBL" id="LWMW01000147">
    <property type="protein sequence ID" value="KZX14788.1"/>
    <property type="molecule type" value="Genomic_DNA"/>
</dbReference>
<dbReference type="Pfam" id="PF13439">
    <property type="entry name" value="Glyco_transf_4"/>
    <property type="match status" value="1"/>
</dbReference>
<reference evidence="4 5" key="1">
    <citation type="submission" date="2016-04" db="EMBL/GenBank/DDBJ databases">
        <title>Genome sequence of Methanobrevibacter cuticularis DSM 11139.</title>
        <authorList>
            <person name="Poehlein A."/>
            <person name="Seedorf H."/>
            <person name="Daniel R."/>
        </authorList>
    </citation>
    <scope>NUCLEOTIDE SEQUENCE [LARGE SCALE GENOMIC DNA]</scope>
    <source>
        <strain evidence="4 5">DSM 11139</strain>
    </source>
</reference>